<sequence>MLEDYISYKLKSSLEENNIDLIHLTTFLNGVKYYRSHKTSELYLPNKTLQVETYLSFYENELLAVTYNTSQNNLNYLIEFINSFAGSEDEFLFEDVLGGNSDLFCIQNETAIYLNQKDNDTIDFKIAIPLNKRRNNVFV</sequence>
<gene>
    <name evidence="1" type="ORF">D6T69_15580</name>
</gene>
<evidence type="ECO:0000313" key="2">
    <source>
        <dbReference type="Proteomes" id="UP000274593"/>
    </source>
</evidence>
<dbReference type="AlphaFoldDB" id="A0A3S8RAQ5"/>
<organism evidence="1 2">
    <name type="scientific">Tenacibaculum singaporense</name>
    <dbReference type="NCBI Taxonomy" id="2358479"/>
    <lineage>
        <taxon>Bacteria</taxon>
        <taxon>Pseudomonadati</taxon>
        <taxon>Bacteroidota</taxon>
        <taxon>Flavobacteriia</taxon>
        <taxon>Flavobacteriales</taxon>
        <taxon>Flavobacteriaceae</taxon>
        <taxon>Tenacibaculum</taxon>
    </lineage>
</organism>
<name>A0A3S8RAQ5_9FLAO</name>
<reference evidence="1 2" key="1">
    <citation type="submission" date="2018-09" db="EMBL/GenBank/DDBJ databases">
        <title>Insights into the microbiota of Asian seabass (Lates calcarifer) with tenacibaculosis symptoms and description of sp. nov. Tenacibaculum singaporense.</title>
        <authorList>
            <person name="Miyake S."/>
            <person name="Soh M."/>
            <person name="Azman M.N."/>
            <person name="Ngoh S.Y."/>
            <person name="Orban L."/>
        </authorList>
    </citation>
    <scope>NUCLEOTIDE SEQUENCE [LARGE SCALE GENOMIC DNA]</scope>
    <source>
        <strain evidence="1 2">DSM 106434</strain>
    </source>
</reference>
<dbReference type="KEGG" id="tsig:D6T69_15580"/>
<keyword evidence="2" id="KW-1185">Reference proteome</keyword>
<evidence type="ECO:0000313" key="1">
    <source>
        <dbReference type="EMBL" id="AZJ36881.1"/>
    </source>
</evidence>
<accession>A0A3S8RAQ5</accession>
<dbReference type="RefSeq" id="WP_125068978.1">
    <property type="nucleotide sequence ID" value="NZ_CP032548.1"/>
</dbReference>
<dbReference type="EMBL" id="CP032548">
    <property type="protein sequence ID" value="AZJ36881.1"/>
    <property type="molecule type" value="Genomic_DNA"/>
</dbReference>
<dbReference type="Proteomes" id="UP000274593">
    <property type="component" value="Chromosome"/>
</dbReference>
<protein>
    <submittedName>
        <fullName evidence="1">Uncharacterized protein</fullName>
    </submittedName>
</protein>
<proteinExistence type="predicted"/>